<evidence type="ECO:0000313" key="6">
    <source>
        <dbReference type="EMBL" id="ORB63336.1"/>
    </source>
</evidence>
<proteinExistence type="predicted"/>
<dbReference type="GO" id="GO:0000976">
    <property type="term" value="F:transcription cis-regulatory region binding"/>
    <property type="evidence" value="ECO:0007669"/>
    <property type="project" value="TreeGrafter"/>
</dbReference>
<dbReference type="PROSITE" id="PS50977">
    <property type="entry name" value="HTH_TETR_2"/>
    <property type="match status" value="1"/>
</dbReference>
<accession>A0A1X0JLP5</accession>
<dbReference type="AlphaFoldDB" id="A0A1X0JLP5"/>
<dbReference type="SUPFAM" id="SSF46689">
    <property type="entry name" value="Homeodomain-like"/>
    <property type="match status" value="1"/>
</dbReference>
<evidence type="ECO:0000256" key="3">
    <source>
        <dbReference type="ARBA" id="ARBA00023163"/>
    </source>
</evidence>
<dbReference type="InterPro" id="IPR001647">
    <property type="entry name" value="HTH_TetR"/>
</dbReference>
<keyword evidence="7" id="KW-1185">Reference proteome</keyword>
<comment type="caution">
    <text evidence="6">The sequence shown here is derived from an EMBL/GenBank/DDBJ whole genome shotgun (WGS) entry which is preliminary data.</text>
</comment>
<dbReference type="RefSeq" id="WP_083180040.1">
    <property type="nucleotide sequence ID" value="NZ_MVIJ01000132.1"/>
</dbReference>
<protein>
    <submittedName>
        <fullName evidence="6">TetR family transcriptional regulator</fullName>
    </submittedName>
</protein>
<keyword evidence="3" id="KW-0804">Transcription</keyword>
<feature type="DNA-binding region" description="H-T-H motif" evidence="4">
    <location>
        <begin position="32"/>
        <end position="51"/>
    </location>
</feature>
<evidence type="ECO:0000256" key="2">
    <source>
        <dbReference type="ARBA" id="ARBA00023125"/>
    </source>
</evidence>
<sequence>MHSPPPDDRTARARIRDEALRLFAERGPDSVTLRDIATAAGVSPALLIRHYGSKDGLVAAVDDHVVTTFEVLLSTMTEQTAVAGLEPSAVPSLLDGLATHLPPDSPIPAYLSRLLITGGRAGSALFDRLFRLSRTTLDAMVAAGTASHGADAEVRAAFLLVNDLAVLTLRPRLTEVLGVDPLSGAGMRRWAGEVFAIYRDGLVNG</sequence>
<dbReference type="Pfam" id="PF00440">
    <property type="entry name" value="TetR_N"/>
    <property type="match status" value="1"/>
</dbReference>
<dbReference type="Pfam" id="PF17933">
    <property type="entry name" value="TetR_C_25"/>
    <property type="match status" value="1"/>
</dbReference>
<dbReference type="PANTHER" id="PTHR30055">
    <property type="entry name" value="HTH-TYPE TRANSCRIPTIONAL REGULATOR RUTR"/>
    <property type="match status" value="1"/>
</dbReference>
<dbReference type="Gene3D" id="1.10.357.10">
    <property type="entry name" value="Tetracycline Repressor, domain 2"/>
    <property type="match status" value="1"/>
</dbReference>
<name>A0A1X0JLP5_MYCSC</name>
<keyword evidence="1" id="KW-0805">Transcription regulation</keyword>
<reference evidence="6 7" key="1">
    <citation type="submission" date="2017-02" db="EMBL/GenBank/DDBJ databases">
        <title>The new phylogeny of genus Mycobacterium.</title>
        <authorList>
            <person name="Tortoli E."/>
            <person name="Trovato A."/>
            <person name="Cirillo D.M."/>
        </authorList>
    </citation>
    <scope>NUCLEOTIDE SEQUENCE [LARGE SCALE GENOMIC DNA]</scope>
    <source>
        <strain evidence="6 7">DSM 43992</strain>
    </source>
</reference>
<gene>
    <name evidence="6" type="ORF">BST44_29105</name>
</gene>
<dbReference type="STRING" id="1783.BST44_29105"/>
<evidence type="ECO:0000256" key="4">
    <source>
        <dbReference type="PROSITE-ProRule" id="PRU00335"/>
    </source>
</evidence>
<feature type="domain" description="HTH tetR-type" evidence="5">
    <location>
        <begin position="9"/>
        <end position="69"/>
    </location>
</feature>
<dbReference type="EMBL" id="MVIJ01000132">
    <property type="protein sequence ID" value="ORB63336.1"/>
    <property type="molecule type" value="Genomic_DNA"/>
</dbReference>
<dbReference type="PRINTS" id="PR00455">
    <property type="entry name" value="HTHTETR"/>
</dbReference>
<evidence type="ECO:0000256" key="1">
    <source>
        <dbReference type="ARBA" id="ARBA00023015"/>
    </source>
</evidence>
<dbReference type="InterPro" id="IPR009057">
    <property type="entry name" value="Homeodomain-like_sf"/>
</dbReference>
<dbReference type="GO" id="GO:0003700">
    <property type="term" value="F:DNA-binding transcription factor activity"/>
    <property type="evidence" value="ECO:0007669"/>
    <property type="project" value="TreeGrafter"/>
</dbReference>
<organism evidence="6 7">
    <name type="scientific">Mycobacterium scrofulaceum</name>
    <dbReference type="NCBI Taxonomy" id="1783"/>
    <lineage>
        <taxon>Bacteria</taxon>
        <taxon>Bacillati</taxon>
        <taxon>Actinomycetota</taxon>
        <taxon>Actinomycetes</taxon>
        <taxon>Mycobacteriales</taxon>
        <taxon>Mycobacteriaceae</taxon>
        <taxon>Mycobacterium</taxon>
    </lineage>
</organism>
<dbReference type="Proteomes" id="UP000192601">
    <property type="component" value="Unassembled WGS sequence"/>
</dbReference>
<dbReference type="PANTHER" id="PTHR30055:SF234">
    <property type="entry name" value="HTH-TYPE TRANSCRIPTIONAL REGULATOR BETI"/>
    <property type="match status" value="1"/>
</dbReference>
<dbReference type="OrthoDB" id="3403733at2"/>
<evidence type="ECO:0000259" key="5">
    <source>
        <dbReference type="PROSITE" id="PS50977"/>
    </source>
</evidence>
<dbReference type="InterPro" id="IPR041484">
    <property type="entry name" value="TetR_C_25"/>
</dbReference>
<keyword evidence="2 4" id="KW-0238">DNA-binding</keyword>
<dbReference type="InterPro" id="IPR050109">
    <property type="entry name" value="HTH-type_TetR-like_transc_reg"/>
</dbReference>
<evidence type="ECO:0000313" key="7">
    <source>
        <dbReference type="Proteomes" id="UP000192601"/>
    </source>
</evidence>